<protein>
    <submittedName>
        <fullName evidence="3">T9SS type A sorting domain-containing protein</fullName>
    </submittedName>
</protein>
<name>A0ABW6AG80_9BACT</name>
<dbReference type="Gene3D" id="2.160.20.20">
    <property type="match status" value="1"/>
</dbReference>
<accession>A0ABW6AG80</accession>
<feature type="domain" description="Secretion system C-terminal sorting" evidence="2">
    <location>
        <begin position="357"/>
        <end position="430"/>
    </location>
</feature>
<dbReference type="InterPro" id="IPR012332">
    <property type="entry name" value="Autotransporter_pectin_lyase_C"/>
</dbReference>
<dbReference type="NCBIfam" id="TIGR04183">
    <property type="entry name" value="Por_Secre_tail"/>
    <property type="match status" value="1"/>
</dbReference>
<evidence type="ECO:0000313" key="3">
    <source>
        <dbReference type="EMBL" id="MFD2933423.1"/>
    </source>
</evidence>
<comment type="caution">
    <text evidence="3">The sequence shown here is derived from an EMBL/GenBank/DDBJ whole genome shotgun (WGS) entry which is preliminary data.</text>
</comment>
<dbReference type="RefSeq" id="WP_381497765.1">
    <property type="nucleotide sequence ID" value="NZ_JBHUOM010000002.1"/>
</dbReference>
<dbReference type="EMBL" id="JBHUOM010000002">
    <property type="protein sequence ID" value="MFD2933423.1"/>
    <property type="molecule type" value="Genomic_DNA"/>
</dbReference>
<evidence type="ECO:0000256" key="1">
    <source>
        <dbReference type="SAM" id="SignalP"/>
    </source>
</evidence>
<evidence type="ECO:0000259" key="2">
    <source>
        <dbReference type="Pfam" id="PF18962"/>
    </source>
</evidence>
<evidence type="ECO:0000313" key="4">
    <source>
        <dbReference type="Proteomes" id="UP001597512"/>
    </source>
</evidence>
<reference evidence="4" key="1">
    <citation type="journal article" date="2019" name="Int. J. Syst. Evol. Microbiol.">
        <title>The Global Catalogue of Microorganisms (GCM) 10K type strain sequencing project: providing services to taxonomists for standard genome sequencing and annotation.</title>
        <authorList>
            <consortium name="The Broad Institute Genomics Platform"/>
            <consortium name="The Broad Institute Genome Sequencing Center for Infectious Disease"/>
            <person name="Wu L."/>
            <person name="Ma J."/>
        </authorList>
    </citation>
    <scope>NUCLEOTIDE SEQUENCE [LARGE SCALE GENOMIC DNA]</scope>
    <source>
        <strain evidence="4">KCTC 52490</strain>
    </source>
</reference>
<organism evidence="3 4">
    <name type="scientific">Spirosoma flavum</name>
    <dbReference type="NCBI Taxonomy" id="2048557"/>
    <lineage>
        <taxon>Bacteria</taxon>
        <taxon>Pseudomonadati</taxon>
        <taxon>Bacteroidota</taxon>
        <taxon>Cytophagia</taxon>
        <taxon>Cytophagales</taxon>
        <taxon>Cytophagaceae</taxon>
        <taxon>Spirosoma</taxon>
    </lineage>
</organism>
<dbReference type="InterPro" id="IPR026444">
    <property type="entry name" value="Secre_tail"/>
</dbReference>
<feature type="chain" id="PRO_5045694651" evidence="1">
    <location>
        <begin position="23"/>
        <end position="432"/>
    </location>
</feature>
<gene>
    <name evidence="3" type="ORF">ACFS25_06490</name>
</gene>
<feature type="signal peptide" evidence="1">
    <location>
        <begin position="1"/>
        <end position="22"/>
    </location>
</feature>
<keyword evidence="4" id="KW-1185">Reference proteome</keyword>
<dbReference type="Proteomes" id="UP001597512">
    <property type="component" value="Unassembled WGS sequence"/>
</dbReference>
<sequence>MKQIFPAIFAFCFLFTSQTGVWGQCAPALPSCASCTNLTGSNLNISSGTYCVTSSISNLNLSGSAVICVSGAGQINGGNVNGGTVIYNGSSATNPLNVSIGGGTLRIRSSITLTNLTSINGSATVIVENSATLTVANLDLNGKLIVDQGSTLYVNGNFGINGGGSVCFNNGVINTNQFTKNDQLNSTTTTSKGCYAVRASVSNFNQVLTNSSSVYVCLPGAVPNSSKLGSATVNPNCSNASAGGGCLAALPVRLVSFQAQSFGEGIRLNWTSSLEQSFDYYQVERSSDAVSFDAVSPHIASSLEQTTTRNYEWTDVSARSGTFYYRLKQVDLDNTYTYSKIVGVAFNNDDKTATITPNPFSDELSITLNTSVNGAYVIELYSASGKLYSSVTGEKSAPAVTRTIATNSFPTGFYFANIHIGDQHFMRKVIKQ</sequence>
<dbReference type="Pfam" id="PF18962">
    <property type="entry name" value="Por_Secre_tail"/>
    <property type="match status" value="1"/>
</dbReference>
<keyword evidence="1" id="KW-0732">Signal</keyword>
<proteinExistence type="predicted"/>